<dbReference type="InterPro" id="IPR018117">
    <property type="entry name" value="C5_DNA_meth_AS"/>
</dbReference>
<keyword evidence="13" id="KW-0326">Glycosidase</keyword>
<evidence type="ECO:0000256" key="15">
    <source>
        <dbReference type="RuleBase" id="RU000416"/>
    </source>
</evidence>
<dbReference type="PANTHER" id="PTHR10629:SF52">
    <property type="entry name" value="DNA (CYTOSINE-5)-METHYLTRANSFERASE 1"/>
    <property type="match status" value="1"/>
</dbReference>
<dbReference type="InterPro" id="IPR003265">
    <property type="entry name" value="HhH-GPD_domain"/>
</dbReference>
<comment type="catalytic activity">
    <reaction evidence="16">
        <text>a 2'-deoxycytidine in DNA + S-adenosyl-L-methionine = a 5-methyl-2'-deoxycytidine in DNA + S-adenosyl-L-homocysteine + H(+)</text>
        <dbReference type="Rhea" id="RHEA:13681"/>
        <dbReference type="Rhea" id="RHEA-COMP:11369"/>
        <dbReference type="Rhea" id="RHEA-COMP:11370"/>
        <dbReference type="ChEBI" id="CHEBI:15378"/>
        <dbReference type="ChEBI" id="CHEBI:57856"/>
        <dbReference type="ChEBI" id="CHEBI:59789"/>
        <dbReference type="ChEBI" id="CHEBI:85452"/>
        <dbReference type="ChEBI" id="CHEBI:85454"/>
        <dbReference type="EC" id="2.1.1.37"/>
    </reaction>
</comment>
<evidence type="ECO:0000256" key="6">
    <source>
        <dbReference type="ARBA" id="ARBA00022723"/>
    </source>
</evidence>
<feature type="active site" evidence="14">
    <location>
        <position position="421"/>
    </location>
</feature>
<dbReference type="EC" id="2.1.1.37" evidence="16"/>
<evidence type="ECO:0000256" key="9">
    <source>
        <dbReference type="ARBA" id="ARBA00022801"/>
    </source>
</evidence>
<accession>A0AAJ5JZC1</accession>
<dbReference type="GO" id="GO:0016798">
    <property type="term" value="F:hydrolase activity, acting on glycosyl bonds"/>
    <property type="evidence" value="ECO:0007669"/>
    <property type="project" value="UniProtKB-KW"/>
</dbReference>
<evidence type="ECO:0000256" key="1">
    <source>
        <dbReference type="ARBA" id="ARBA00001966"/>
    </source>
</evidence>
<keyword evidence="9" id="KW-0378">Hydrolase</keyword>
<evidence type="ECO:0000256" key="5">
    <source>
        <dbReference type="ARBA" id="ARBA00022691"/>
    </source>
</evidence>
<dbReference type="AlphaFoldDB" id="A0AAJ5JZC1"/>
<name>A0AAJ5JZC1_9DEIO</name>
<dbReference type="PANTHER" id="PTHR10629">
    <property type="entry name" value="CYTOSINE-SPECIFIC METHYLTRANSFERASE"/>
    <property type="match status" value="1"/>
</dbReference>
<dbReference type="SMART" id="SM00478">
    <property type="entry name" value="ENDO3c"/>
    <property type="match status" value="1"/>
</dbReference>
<keyword evidence="10" id="KW-0408">Iron</keyword>
<evidence type="ECO:0000259" key="17">
    <source>
        <dbReference type="SMART" id="SM00478"/>
    </source>
</evidence>
<sequence>MTRRSCTSSTAETSRTEPQMCQFCMALRAKLRNVILAIPEHPRSCLPERAWNPLPSPGGRGLHDGFKGTVIGYDRRRWRQHTEQGLIAGGLAADAEEARRRRLLTEEAAITLTSAMEALYRTRSLGNYPDPIAEVLFMILSRRGKITSAARVMEDLLATPGGLRALLGADRNLLEEKLRPLGLQRLRAGQVIRALQHLEDRHGLDRVADVLGRLPDRKLLTELELIPGIMRKSALCVMLYSFGRDVFPVDSHTARLLQRTGLLDPLGLDLGGLDQKAVQLLVQEALPPFLRGSFHVNAVHHGQRICLDKKPLCDICPLRLLCRTGREKAHQEAEARQHLNLVDMFCGAGGLSEGFRQAGYRTVLAVDADGDAMRTYRLNHPEVDGDAMLCRDIRGFRDEAELIRRIVGTQQIDVLVSGPPCQGFSRAGLRAKAAHGAPKPTEDERNHLFQELVDLLEVLEPRAIVMENVPGMGEVRYEDGTTFVQAAEAAMQAAGYDTCTWLLNAAAYGVPQDRIRRIIVGVRGGPAPEGPPPPTHRAPTVQHRVDSLSTDATLPPARTVMDSICDLPPLDAGCGINIAGLRGGLLTGHVARFNNPEDLRRYRELRPGESYRSLVQRCPELGIYGTDSFPDKFYKLSGNRPSRTIVAHLQRDGNGFIHPEQPRSITPREAARLQSFPDTYLFTGPLTQVFRQVGNAVPPLMARAIGEHLRRHLEGLAGG</sequence>
<dbReference type="Pfam" id="PF00145">
    <property type="entry name" value="DNA_methylase"/>
    <property type="match status" value="1"/>
</dbReference>
<comment type="similarity">
    <text evidence="14 15">Belongs to the class I-like SAM-binding methyltransferase superfamily. C5-methyltransferase family.</text>
</comment>
<dbReference type="EMBL" id="VBRC01000003">
    <property type="protein sequence ID" value="TLK30084.1"/>
    <property type="molecule type" value="Genomic_DNA"/>
</dbReference>
<evidence type="ECO:0000256" key="10">
    <source>
        <dbReference type="ARBA" id="ARBA00023004"/>
    </source>
</evidence>
<dbReference type="Gene3D" id="3.90.120.10">
    <property type="entry name" value="DNA Methylase, subunit A, domain 2"/>
    <property type="match status" value="1"/>
</dbReference>
<keyword evidence="4 14" id="KW-0808">Transferase</keyword>
<evidence type="ECO:0000256" key="14">
    <source>
        <dbReference type="PROSITE-ProRule" id="PRU01016"/>
    </source>
</evidence>
<keyword evidence="6" id="KW-0479">Metal-binding</keyword>
<dbReference type="GO" id="GO:0006284">
    <property type="term" value="P:base-excision repair"/>
    <property type="evidence" value="ECO:0007669"/>
    <property type="project" value="InterPro"/>
</dbReference>
<evidence type="ECO:0000256" key="7">
    <source>
        <dbReference type="ARBA" id="ARBA00022747"/>
    </source>
</evidence>
<dbReference type="InterPro" id="IPR011257">
    <property type="entry name" value="DNA_glycosylase"/>
</dbReference>
<dbReference type="InterPro" id="IPR029063">
    <property type="entry name" value="SAM-dependent_MTases_sf"/>
</dbReference>
<dbReference type="NCBIfam" id="TIGR00675">
    <property type="entry name" value="dcm"/>
    <property type="match status" value="1"/>
</dbReference>
<dbReference type="GO" id="GO:0003886">
    <property type="term" value="F:DNA (cytosine-5-)-methyltransferase activity"/>
    <property type="evidence" value="ECO:0007669"/>
    <property type="project" value="UniProtKB-EC"/>
</dbReference>
<dbReference type="Gene3D" id="1.10.340.30">
    <property type="entry name" value="Hypothetical protein, domain 2"/>
    <property type="match status" value="1"/>
</dbReference>
<keyword evidence="12" id="KW-0234">DNA repair</keyword>
<dbReference type="SUPFAM" id="SSF48150">
    <property type="entry name" value="DNA-glycosylase"/>
    <property type="match status" value="1"/>
</dbReference>
<keyword evidence="3 14" id="KW-0489">Methyltransferase</keyword>
<evidence type="ECO:0000256" key="16">
    <source>
        <dbReference type="RuleBase" id="RU000417"/>
    </source>
</evidence>
<dbReference type="PROSITE" id="PS00764">
    <property type="entry name" value="ENDONUCLEASE_III_1"/>
    <property type="match status" value="1"/>
</dbReference>
<dbReference type="Proteomes" id="UP000308000">
    <property type="component" value="Unassembled WGS sequence"/>
</dbReference>
<dbReference type="PROSITE" id="PS00094">
    <property type="entry name" value="C5_MTASE_1"/>
    <property type="match status" value="1"/>
</dbReference>
<dbReference type="GO" id="GO:0009307">
    <property type="term" value="P:DNA restriction-modification system"/>
    <property type="evidence" value="ECO:0007669"/>
    <property type="project" value="UniProtKB-KW"/>
</dbReference>
<dbReference type="PRINTS" id="PR00105">
    <property type="entry name" value="C5METTRFRASE"/>
</dbReference>
<dbReference type="CDD" id="cd00056">
    <property type="entry name" value="ENDO3c"/>
    <property type="match status" value="1"/>
</dbReference>
<keyword evidence="7" id="KW-0680">Restriction system</keyword>
<feature type="domain" description="HhH-GPD" evidence="17">
    <location>
        <begin position="140"/>
        <end position="304"/>
    </location>
</feature>
<dbReference type="SUPFAM" id="SSF53335">
    <property type="entry name" value="S-adenosyl-L-methionine-dependent methyltransferases"/>
    <property type="match status" value="1"/>
</dbReference>
<evidence type="ECO:0000313" key="19">
    <source>
        <dbReference type="Proteomes" id="UP000308000"/>
    </source>
</evidence>
<evidence type="ECO:0000256" key="2">
    <source>
        <dbReference type="ARBA" id="ARBA00008343"/>
    </source>
</evidence>
<evidence type="ECO:0000256" key="13">
    <source>
        <dbReference type="ARBA" id="ARBA00023295"/>
    </source>
</evidence>
<dbReference type="InterPro" id="IPR050390">
    <property type="entry name" value="C5-Methyltransferase"/>
</dbReference>
<dbReference type="InterPro" id="IPR023170">
    <property type="entry name" value="HhH_base_excis_C"/>
</dbReference>
<evidence type="ECO:0000313" key="18">
    <source>
        <dbReference type="EMBL" id="TLK30084.1"/>
    </source>
</evidence>
<comment type="similarity">
    <text evidence="2">Belongs to the Nth/MutY family.</text>
</comment>
<keyword evidence="8" id="KW-0227">DNA damage</keyword>
<dbReference type="PROSITE" id="PS00095">
    <property type="entry name" value="C5_MTASE_2"/>
    <property type="match status" value="1"/>
</dbReference>
<dbReference type="GO" id="GO:0003677">
    <property type="term" value="F:DNA binding"/>
    <property type="evidence" value="ECO:0007669"/>
    <property type="project" value="TreeGrafter"/>
</dbReference>
<dbReference type="GO" id="GO:0044027">
    <property type="term" value="P:negative regulation of gene expression via chromosomal CpG island methylation"/>
    <property type="evidence" value="ECO:0007669"/>
    <property type="project" value="TreeGrafter"/>
</dbReference>
<evidence type="ECO:0000256" key="4">
    <source>
        <dbReference type="ARBA" id="ARBA00022679"/>
    </source>
</evidence>
<keyword evidence="5 14" id="KW-0949">S-adenosyl-L-methionine</keyword>
<dbReference type="InterPro" id="IPR031303">
    <property type="entry name" value="C5_meth_CS"/>
</dbReference>
<evidence type="ECO:0000256" key="12">
    <source>
        <dbReference type="ARBA" id="ARBA00023204"/>
    </source>
</evidence>
<dbReference type="PROSITE" id="PS51679">
    <property type="entry name" value="SAM_MT_C5"/>
    <property type="match status" value="1"/>
</dbReference>
<dbReference type="InterPro" id="IPR004035">
    <property type="entry name" value="Endouclease-III_FeS-bd_BS"/>
</dbReference>
<gene>
    <name evidence="18" type="primary">dcm</name>
    <name evidence="18" type="ORF">FCS05_06020</name>
</gene>
<proteinExistence type="inferred from homology"/>
<organism evidence="18 19">
    <name type="scientific">Deinococcus metallilatus</name>
    <dbReference type="NCBI Taxonomy" id="1211322"/>
    <lineage>
        <taxon>Bacteria</taxon>
        <taxon>Thermotogati</taxon>
        <taxon>Deinococcota</taxon>
        <taxon>Deinococci</taxon>
        <taxon>Deinococcales</taxon>
        <taxon>Deinococcaceae</taxon>
        <taxon>Deinococcus</taxon>
    </lineage>
</organism>
<comment type="caution">
    <text evidence="18">The sequence shown here is derived from an EMBL/GenBank/DDBJ whole genome shotgun (WGS) entry which is preliminary data.</text>
</comment>
<dbReference type="InterPro" id="IPR001525">
    <property type="entry name" value="C5_MeTfrase"/>
</dbReference>
<dbReference type="Gene3D" id="1.10.1670.10">
    <property type="entry name" value="Helix-hairpin-Helix base-excision DNA repair enzymes (C-terminal)"/>
    <property type="match status" value="1"/>
</dbReference>
<comment type="cofactor">
    <cofactor evidence="1">
        <name>[4Fe-4S] cluster</name>
        <dbReference type="ChEBI" id="CHEBI:49883"/>
    </cofactor>
</comment>
<dbReference type="Gene3D" id="3.40.50.150">
    <property type="entry name" value="Vaccinia Virus protein VP39"/>
    <property type="match status" value="1"/>
</dbReference>
<dbReference type="GO" id="GO:0032259">
    <property type="term" value="P:methylation"/>
    <property type="evidence" value="ECO:0007669"/>
    <property type="project" value="UniProtKB-KW"/>
</dbReference>
<protein>
    <recommendedName>
        <fullName evidence="16">Cytosine-specific methyltransferase</fullName>
        <ecNumber evidence="16">2.1.1.37</ecNumber>
    </recommendedName>
</protein>
<reference evidence="18 19" key="1">
    <citation type="submission" date="2019-04" db="EMBL/GenBank/DDBJ databases">
        <title>Deinococcus metalilatus MA1002 mutant No.5.</title>
        <authorList>
            <person name="Park W."/>
            <person name="Park C."/>
        </authorList>
    </citation>
    <scope>NUCLEOTIDE SEQUENCE [LARGE SCALE GENOMIC DNA]</scope>
    <source>
        <strain evidence="18 19">MA1002-m5</strain>
    </source>
</reference>
<keyword evidence="11" id="KW-0411">Iron-sulfur</keyword>
<evidence type="ECO:0000256" key="8">
    <source>
        <dbReference type="ARBA" id="ARBA00022763"/>
    </source>
</evidence>
<evidence type="ECO:0000256" key="3">
    <source>
        <dbReference type="ARBA" id="ARBA00022603"/>
    </source>
</evidence>
<dbReference type="GO" id="GO:0051536">
    <property type="term" value="F:iron-sulfur cluster binding"/>
    <property type="evidence" value="ECO:0007669"/>
    <property type="project" value="UniProtKB-KW"/>
</dbReference>
<evidence type="ECO:0000256" key="11">
    <source>
        <dbReference type="ARBA" id="ARBA00023014"/>
    </source>
</evidence>
<dbReference type="GO" id="GO:0046872">
    <property type="term" value="F:metal ion binding"/>
    <property type="evidence" value="ECO:0007669"/>
    <property type="project" value="UniProtKB-KW"/>
</dbReference>